<organism evidence="2">
    <name type="scientific">Absidia glauca</name>
    <name type="common">Pin mould</name>
    <dbReference type="NCBI Taxonomy" id="4829"/>
    <lineage>
        <taxon>Eukaryota</taxon>
        <taxon>Fungi</taxon>
        <taxon>Fungi incertae sedis</taxon>
        <taxon>Mucoromycota</taxon>
        <taxon>Mucoromycotina</taxon>
        <taxon>Mucoromycetes</taxon>
        <taxon>Mucorales</taxon>
        <taxon>Cunninghamellaceae</taxon>
        <taxon>Absidia</taxon>
    </lineage>
</organism>
<reference evidence="2" key="1">
    <citation type="submission" date="2016-04" db="EMBL/GenBank/DDBJ databases">
        <authorList>
            <person name="Evans L.H."/>
            <person name="Alamgir A."/>
            <person name="Owens N."/>
            <person name="Weber N.D."/>
            <person name="Virtaneva K."/>
            <person name="Barbian K."/>
            <person name="Babar A."/>
            <person name="Rosenke K."/>
        </authorList>
    </citation>
    <scope>NUCLEOTIDE SEQUENCE [LARGE SCALE GENOMIC DNA]</scope>
    <source>
        <strain evidence="2">CBS 101.48</strain>
    </source>
</reference>
<protein>
    <recommendedName>
        <fullName evidence="4">Secreted protein</fullName>
    </recommendedName>
</protein>
<name>A0A168NIR9_ABSGL</name>
<feature type="signal peptide" evidence="1">
    <location>
        <begin position="1"/>
        <end position="22"/>
    </location>
</feature>
<feature type="chain" id="PRO_5007899362" description="Secreted protein" evidence="1">
    <location>
        <begin position="23"/>
        <end position="128"/>
    </location>
</feature>
<dbReference type="InParanoid" id="A0A168NIR9"/>
<evidence type="ECO:0000256" key="1">
    <source>
        <dbReference type="SAM" id="SignalP"/>
    </source>
</evidence>
<dbReference type="OrthoDB" id="10440962at2759"/>
<keyword evidence="3" id="KW-1185">Reference proteome</keyword>
<accession>A0A168NIR9</accession>
<dbReference type="AlphaFoldDB" id="A0A168NIR9"/>
<proteinExistence type="predicted"/>
<dbReference type="EMBL" id="LT553327">
    <property type="protein sequence ID" value="SAM00616.1"/>
    <property type="molecule type" value="Genomic_DNA"/>
</dbReference>
<sequence length="128" mass="14043">MVSLSVLSGIFATLLLVGQTQAQGTQGGHTGGVIGKQPIHIEVCKTNNNKCNWSLKVENSDSFSKKKTSCDRWTTPEGTNGVYKITNFNKEDPLSEIVLDVKKCNYYKMVTAEENASEGCHIYNAHVC</sequence>
<evidence type="ECO:0000313" key="2">
    <source>
        <dbReference type="EMBL" id="SAM00616.1"/>
    </source>
</evidence>
<evidence type="ECO:0000313" key="3">
    <source>
        <dbReference type="Proteomes" id="UP000078561"/>
    </source>
</evidence>
<dbReference type="Proteomes" id="UP000078561">
    <property type="component" value="Unassembled WGS sequence"/>
</dbReference>
<evidence type="ECO:0008006" key="4">
    <source>
        <dbReference type="Google" id="ProtNLM"/>
    </source>
</evidence>
<gene>
    <name evidence="2" type="primary">ABSGL_06331.1 scaffold 8126</name>
</gene>
<keyword evidence="1" id="KW-0732">Signal</keyword>